<evidence type="ECO:0000256" key="4">
    <source>
        <dbReference type="ARBA" id="ARBA00023088"/>
    </source>
</evidence>
<accession>A0A7Y9ICG1</accession>
<keyword evidence="6" id="KW-0472">Membrane</keyword>
<dbReference type="InterPro" id="IPR051172">
    <property type="entry name" value="Chlamydia_OmcB"/>
</dbReference>
<dbReference type="Pfam" id="PF25564">
    <property type="entry name" value="DUF7933"/>
    <property type="match status" value="1"/>
</dbReference>
<dbReference type="InterPro" id="IPR019931">
    <property type="entry name" value="LPXTG_anchor"/>
</dbReference>
<evidence type="ECO:0000256" key="2">
    <source>
        <dbReference type="ARBA" id="ARBA00022525"/>
    </source>
</evidence>
<dbReference type="Gene3D" id="2.60.40.10">
    <property type="entry name" value="Immunoglobulins"/>
    <property type="match status" value="3"/>
</dbReference>
<feature type="region of interest" description="Disordered" evidence="5">
    <location>
        <begin position="1477"/>
        <end position="1508"/>
    </location>
</feature>
<dbReference type="InterPro" id="IPR013783">
    <property type="entry name" value="Ig-like_fold"/>
</dbReference>
<protein>
    <submittedName>
        <fullName evidence="9">Fimbrial isopeptide formation D2 family protein/uncharacterized repeat protein (TIGR01451 family)/LPXTG-motif cell wall-anchored protein</fullName>
    </submittedName>
</protein>
<evidence type="ECO:0000256" key="5">
    <source>
        <dbReference type="SAM" id="MobiDB-lite"/>
    </source>
</evidence>
<evidence type="ECO:0000256" key="6">
    <source>
        <dbReference type="SAM" id="Phobius"/>
    </source>
</evidence>
<dbReference type="GO" id="GO:0005975">
    <property type="term" value="P:carbohydrate metabolic process"/>
    <property type="evidence" value="ECO:0007669"/>
    <property type="project" value="UniProtKB-ARBA"/>
</dbReference>
<gene>
    <name evidence="9" type="ORF">BKA15_005499</name>
</gene>
<dbReference type="InterPro" id="IPR057687">
    <property type="entry name" value="DUF7927"/>
</dbReference>
<dbReference type="InterPro" id="IPR057693">
    <property type="entry name" value="DUF7933"/>
</dbReference>
<dbReference type="NCBIfam" id="TIGR01167">
    <property type="entry name" value="LPXTG_anchor"/>
    <property type="match status" value="1"/>
</dbReference>
<keyword evidence="6" id="KW-0812">Transmembrane</keyword>
<sequence>MSDKPPRFRLAAAIVSLALLTGLIAFGSPPTPAAAVPGNPGTPGEPTVLYEEDFENSADATNTLLSDYESATGIAYSADPYWASRANCNGFIIDRTSPRLEGDCGTGASAVGSYNAVTAVVDALGQHQGATGLNTAVASYTAGDGANNAVQFRTDDAIQLAANGRFVTFSVDAGAMNCFATHPQLRFYLDGGDGEQPLSGAAIDPCTDPRAVDITGTSQNGSAAATRVGTFPGDRAVLLTGGEFDIVLRNENGNGRGNDGAYDNIRVLDVTPQLDKSFGPETVLVDGRSTLTFTVTNTSELGAKNGWSFTDNLPEGLVAAEPTAIGGTCAADTTIGDDGASVSVANGVLAAGTESCTITVAVTSDTAGTYENCAENISDQAGIDLPACASVTFETQQDFQCAPQGILFQYPGNVPPTQVIGIDVVTGAASTLGSIENRRINAIAYNVLDDYIYGLDLHNTTIVRVGGDASAVPIGWPEGLPHLVVGDIDEAGRYWVTDDLNWHVVDLAPGSSSYGTVVDQGQAPTPAGLASMGADWAYVPGTDALWSIGIEGSNAVLVKFDRATRQKSVAANLGVLGGNTFGAVYADPNGFLYGSDNVTGQIFRVDVAAGTAQKFSDGPSSGTNDGARCAEAPIPIDFGDAPDSYGTTLADDGPRHSIPGIDVQSDTAPLMLGSKIDIDVDGVPSDAADADDTAEVADEDGVTKPVQLSQTGPTTVSVTATNTRDVAATLAGWIDLDGNGTFDASELVTATVPAGSGTATYPLEFGEFTGEGTTYARFRLYGSTGATPSPTGPAGAGEVEDYVVEDRELTIEKNSTATEATRIGDTVKYSVTVSNTGTAAFTEDAPAIIADDLSGVLDDATYNGDVDATSGEATVDGNLLRWRGAIEPGGTVTITYTVTTTGAGDAELINVAFQPECDPAAEDCEPVTPPPAECDENGKDPKTGLPCDSTKVELPRLTVEKAADTTAIPEVGQTVTYTVKATNDGKGAFTAADPAVVIDDLSGVLDDATVDPATLQADRDPAAAYAEPRITWTGALAPGETVTITYQVTYTGAGDHKLINVAFQPEDPDNPEPPACDPADENGLDPETGQPCFKHQIPAAGLTVEKSVDPADGSVVNAGQEVTYTITFGNDGETDAAVNEWIDDLSDVLDDAELITGPTSSGDALSVSEVADGRFTVNGSVAVGETVTVTYTVKVLPDGERGNNALGNVVGKDPSPGPCEENDPLCTSNPIPHLVDSKSVAPETGSTVDPGQQLTYTLTFGNDGTGAGQVDRVDDLGHLLDDADVTGQPTSSDPALSVSMIENGRFAITGELEPGQTVTVTYTVTVRGLDDLGDGVLANFLLDPDEDTPDEPVCEGEDCTANPIARLRVSKSADPSSGAQVEEGQRITYTLTFENEGSGDADIDHTDHLAGVLDDADVITSAKASDPALTVLDADDQYTVQGTLAAGQTVTVSYVVEVRAADDQGDGQLANFLTETGQEPPAECNDGDPSCTTHETEPPGPELPDTGAPSTLFALLSGLVLLAVGGVTVARSRRNKR</sequence>
<keyword evidence="1" id="KW-0134">Cell wall</keyword>
<dbReference type="Gene3D" id="2.60.40.740">
    <property type="match status" value="1"/>
</dbReference>
<dbReference type="Pfam" id="PF20009">
    <property type="entry name" value="GEVED"/>
    <property type="match status" value="1"/>
</dbReference>
<dbReference type="NCBIfam" id="TIGR01451">
    <property type="entry name" value="B_ant_repeat"/>
    <property type="match status" value="1"/>
</dbReference>
<dbReference type="PANTHER" id="PTHR34819">
    <property type="entry name" value="LARGE CYSTEINE-RICH PERIPLASMIC PROTEIN OMCB"/>
    <property type="match status" value="1"/>
</dbReference>
<dbReference type="InterPro" id="IPR054215">
    <property type="entry name" value="DUF6923"/>
</dbReference>
<name>A0A7Y9ICG1_9ACTN</name>
<evidence type="ECO:0000256" key="3">
    <source>
        <dbReference type="ARBA" id="ARBA00022729"/>
    </source>
</evidence>
<dbReference type="InterPro" id="IPR047589">
    <property type="entry name" value="DUF11_rpt"/>
</dbReference>
<keyword evidence="2" id="KW-0964">Secreted</keyword>
<dbReference type="EMBL" id="JACCBU010000001">
    <property type="protein sequence ID" value="NYE74170.1"/>
    <property type="molecule type" value="Genomic_DNA"/>
</dbReference>
<feature type="chain" id="PRO_5038711628" evidence="7">
    <location>
        <begin position="28"/>
        <end position="1537"/>
    </location>
</feature>
<dbReference type="SUPFAM" id="SSF63825">
    <property type="entry name" value="YWTD domain"/>
    <property type="match status" value="1"/>
</dbReference>
<keyword evidence="6" id="KW-1133">Transmembrane helix</keyword>
<proteinExistence type="predicted"/>
<dbReference type="InterPro" id="IPR045474">
    <property type="entry name" value="GEVED"/>
</dbReference>
<feature type="region of interest" description="Disordered" evidence="5">
    <location>
        <begin position="924"/>
        <end position="949"/>
    </location>
</feature>
<dbReference type="Pfam" id="PF25549">
    <property type="entry name" value="DUF7927"/>
    <property type="match status" value="5"/>
</dbReference>
<evidence type="ECO:0000313" key="9">
    <source>
        <dbReference type="EMBL" id="NYE74170.1"/>
    </source>
</evidence>
<organism evidence="9 10">
    <name type="scientific">Microlunatus parietis</name>
    <dbReference type="NCBI Taxonomy" id="682979"/>
    <lineage>
        <taxon>Bacteria</taxon>
        <taxon>Bacillati</taxon>
        <taxon>Actinomycetota</taxon>
        <taxon>Actinomycetes</taxon>
        <taxon>Propionibacteriales</taxon>
        <taxon>Propionibacteriaceae</taxon>
        <taxon>Microlunatus</taxon>
    </lineage>
</organism>
<keyword evidence="4" id="KW-0572">Peptidoglycan-anchor</keyword>
<dbReference type="Pfam" id="PF21959">
    <property type="entry name" value="DUF6923"/>
    <property type="match status" value="1"/>
</dbReference>
<evidence type="ECO:0000256" key="7">
    <source>
        <dbReference type="SAM" id="SignalP"/>
    </source>
</evidence>
<dbReference type="Proteomes" id="UP000569914">
    <property type="component" value="Unassembled WGS sequence"/>
</dbReference>
<evidence type="ECO:0000256" key="1">
    <source>
        <dbReference type="ARBA" id="ARBA00022512"/>
    </source>
</evidence>
<keyword evidence="3 7" id="KW-0732">Signal</keyword>
<dbReference type="Pfam" id="PF00746">
    <property type="entry name" value="Gram_pos_anchor"/>
    <property type="match status" value="1"/>
</dbReference>
<comment type="caution">
    <text evidence="9">The sequence shown here is derived from an EMBL/GenBank/DDBJ whole genome shotgun (WGS) entry which is preliminary data.</text>
</comment>
<dbReference type="RefSeq" id="WP_179756283.1">
    <property type="nucleotide sequence ID" value="NZ_JACCBU010000001.1"/>
</dbReference>
<reference evidence="9 10" key="1">
    <citation type="submission" date="2020-07" db="EMBL/GenBank/DDBJ databases">
        <title>Sequencing the genomes of 1000 actinobacteria strains.</title>
        <authorList>
            <person name="Klenk H.-P."/>
        </authorList>
    </citation>
    <scope>NUCLEOTIDE SEQUENCE [LARGE SCALE GENOMIC DNA]</scope>
    <source>
        <strain evidence="9 10">DSM 22083</strain>
    </source>
</reference>
<feature type="domain" description="Gram-positive cocci surface proteins LPxTG" evidence="8">
    <location>
        <begin position="1503"/>
        <end position="1537"/>
    </location>
</feature>
<evidence type="ECO:0000313" key="10">
    <source>
        <dbReference type="Proteomes" id="UP000569914"/>
    </source>
</evidence>
<dbReference type="PROSITE" id="PS50847">
    <property type="entry name" value="GRAM_POS_ANCHORING"/>
    <property type="match status" value="1"/>
</dbReference>
<feature type="transmembrane region" description="Helical" evidence="6">
    <location>
        <begin position="1512"/>
        <end position="1530"/>
    </location>
</feature>
<keyword evidence="10" id="KW-1185">Reference proteome</keyword>
<evidence type="ECO:0000259" key="8">
    <source>
        <dbReference type="PROSITE" id="PS50847"/>
    </source>
</evidence>
<feature type="signal peptide" evidence="7">
    <location>
        <begin position="1"/>
        <end position="27"/>
    </location>
</feature>
<feature type="region of interest" description="Disordered" evidence="5">
    <location>
        <begin position="1065"/>
        <end position="1089"/>
    </location>
</feature>
<dbReference type="PANTHER" id="PTHR34819:SF3">
    <property type="entry name" value="CELL SURFACE PROTEIN"/>
    <property type="match status" value="1"/>
</dbReference>